<dbReference type="GeneTree" id="ENSGT00390000013981"/>
<name>A0A3Q2EJM6_CYPVA</name>
<protein>
    <submittedName>
        <fullName evidence="3">Uncharacterized abhydrolase domain-containing protein DDB_G0269086-like</fullName>
    </submittedName>
</protein>
<feature type="compositionally biased region" description="Acidic residues" evidence="1">
    <location>
        <begin position="352"/>
        <end position="388"/>
    </location>
</feature>
<evidence type="ECO:0000256" key="1">
    <source>
        <dbReference type="SAM" id="MobiDB-lite"/>
    </source>
</evidence>
<feature type="compositionally biased region" description="Acidic residues" evidence="1">
    <location>
        <begin position="565"/>
        <end position="589"/>
    </location>
</feature>
<keyword evidence="4" id="KW-1185">Reference proteome</keyword>
<feature type="compositionally biased region" description="Acidic residues" evidence="1">
    <location>
        <begin position="462"/>
        <end position="481"/>
    </location>
</feature>
<dbReference type="RefSeq" id="XP_015228929.1">
    <property type="nucleotide sequence ID" value="XM_015373443.1"/>
</dbReference>
<dbReference type="KEGG" id="cvg:107083899"/>
<evidence type="ECO:0000313" key="4">
    <source>
        <dbReference type="Proteomes" id="UP000265020"/>
    </source>
</evidence>
<dbReference type="Proteomes" id="UP000265020">
    <property type="component" value="Unassembled WGS sequence"/>
</dbReference>
<feature type="compositionally biased region" description="Acidic residues" evidence="1">
    <location>
        <begin position="316"/>
        <end position="336"/>
    </location>
</feature>
<feature type="compositionally biased region" description="Basic and acidic residues" evidence="1">
    <location>
        <begin position="389"/>
        <end position="398"/>
    </location>
</feature>
<keyword evidence="2" id="KW-0472">Membrane</keyword>
<feature type="compositionally biased region" description="Polar residues" evidence="1">
    <location>
        <begin position="490"/>
        <end position="509"/>
    </location>
</feature>
<reference evidence="3" key="2">
    <citation type="submission" date="2025-09" db="UniProtKB">
        <authorList>
            <consortium name="Ensembl"/>
        </authorList>
    </citation>
    <scope>IDENTIFICATION</scope>
</reference>
<evidence type="ECO:0000313" key="3">
    <source>
        <dbReference type="Ensembl" id="ENSCVAP00000032788.1"/>
    </source>
</evidence>
<feature type="transmembrane region" description="Helical" evidence="2">
    <location>
        <begin position="38"/>
        <end position="57"/>
    </location>
</feature>
<proteinExistence type="predicted"/>
<dbReference type="OrthoDB" id="8963459at2759"/>
<feature type="compositionally biased region" description="Basic and acidic residues" evidence="1">
    <location>
        <begin position="418"/>
        <end position="432"/>
    </location>
</feature>
<dbReference type="STRING" id="28743.ENSCVAP00000032788"/>
<feature type="region of interest" description="Disordered" evidence="1">
    <location>
        <begin position="282"/>
        <end position="597"/>
    </location>
</feature>
<feature type="compositionally biased region" description="Basic and acidic residues" evidence="1">
    <location>
        <begin position="282"/>
        <end position="299"/>
    </location>
</feature>
<evidence type="ECO:0000256" key="2">
    <source>
        <dbReference type="SAM" id="Phobius"/>
    </source>
</evidence>
<accession>A0A3Q2EJM6</accession>
<dbReference type="AlphaFoldDB" id="A0A3Q2EJM6"/>
<keyword evidence="2" id="KW-1133">Transmembrane helix</keyword>
<feature type="compositionally biased region" description="Acidic residues" evidence="1">
    <location>
        <begin position="513"/>
        <end position="527"/>
    </location>
</feature>
<dbReference type="Ensembl" id="ENSCVAT00000028940.1">
    <property type="protein sequence ID" value="ENSCVAP00000032788.1"/>
    <property type="gene ID" value="ENSCVAG00000023109.1"/>
</dbReference>
<feature type="compositionally biased region" description="Acidic residues" evidence="1">
    <location>
        <begin position="399"/>
        <end position="417"/>
    </location>
</feature>
<reference evidence="3" key="1">
    <citation type="submission" date="2025-08" db="UniProtKB">
        <authorList>
            <consortium name="Ensembl"/>
        </authorList>
    </citation>
    <scope>IDENTIFICATION</scope>
</reference>
<feature type="compositionally biased region" description="Basic and acidic residues" evidence="1">
    <location>
        <begin position="537"/>
        <end position="546"/>
    </location>
</feature>
<sequence>MTAKHRKGKSNHKQEDNFFKSEILETEVRPSGSNHTPLLVFVLVFVVGCFTGAWFFFQQHLTLTDLTDNVMGIQMKIAKLQSSHEELRLSYTKQYAPENLETRLASLEESFALAQKQVGMALATAEQLKTSDLPAQVLSLHTEMKTRLAEVQQATVSLEQLSHLQSMLMGKSVEFEDVKMQVEGLASLSVELSQKVEDFSLNLAKVKSKMEKRIVQISKMSATLDGQTSEVLKLKNQLETFEAKLENSLLGTTDLRELLESKGHQLFLKASTMEQVVEKIKPPAEKLEKMEADAGKEKEVADDEANDYEEKGLSAADDDEGEEEELAGGGNEEEESVVVGDEQVDKAVMSEEQGEETTEPGENEEEAEEPVEQEEDAAEPVEQEEEAEEPRKQEKEATEPGEQEEQDAEHEEQEEEDAEHKEQEEEAAKHEEQEEVDVTEAEDHAAAVAAEEEEVLGAGPEEVNEEKTEEEVLTAAEEEWELSSKENPPASIQQKDYATGNKQEASLVNQEEREMEESPTEEELNETDQEKSFPVPESRKDHKENMGDDSNSIEENEGSPMFDEVMMDEEQELNTEEEQQEREQDELLEEFAVVENK</sequence>
<organism evidence="3 4">
    <name type="scientific">Cyprinodon variegatus</name>
    <name type="common">Sheepshead minnow</name>
    <dbReference type="NCBI Taxonomy" id="28743"/>
    <lineage>
        <taxon>Eukaryota</taxon>
        <taxon>Metazoa</taxon>
        <taxon>Chordata</taxon>
        <taxon>Craniata</taxon>
        <taxon>Vertebrata</taxon>
        <taxon>Euteleostomi</taxon>
        <taxon>Actinopterygii</taxon>
        <taxon>Neopterygii</taxon>
        <taxon>Teleostei</taxon>
        <taxon>Neoteleostei</taxon>
        <taxon>Acanthomorphata</taxon>
        <taxon>Ovalentaria</taxon>
        <taxon>Atherinomorphae</taxon>
        <taxon>Cyprinodontiformes</taxon>
        <taxon>Cyprinodontidae</taxon>
        <taxon>Cyprinodon</taxon>
    </lineage>
</organism>
<dbReference type="OMA" id="GNKQHIS"/>
<keyword evidence="2" id="KW-0812">Transmembrane</keyword>
<dbReference type="GeneID" id="107083899"/>